<comment type="similarity">
    <text evidence="1">Belongs to the sigma-70 factor family. ECF subfamily.</text>
</comment>
<dbReference type="PANTHER" id="PTHR30173:SF36">
    <property type="entry name" value="ECF RNA POLYMERASE SIGMA FACTOR SIGJ"/>
    <property type="match status" value="1"/>
</dbReference>
<dbReference type="Pfam" id="PF04542">
    <property type="entry name" value="Sigma70_r2"/>
    <property type="match status" value="1"/>
</dbReference>
<dbReference type="EMBL" id="JADBEF010000001">
    <property type="protein sequence ID" value="MBE1558315.1"/>
    <property type="molecule type" value="Genomic_DNA"/>
</dbReference>
<evidence type="ECO:0000259" key="6">
    <source>
        <dbReference type="Pfam" id="PF04542"/>
    </source>
</evidence>
<evidence type="ECO:0000256" key="3">
    <source>
        <dbReference type="ARBA" id="ARBA00023015"/>
    </source>
</evidence>
<dbReference type="InterPro" id="IPR032710">
    <property type="entry name" value="NTF2-like_dom_sf"/>
</dbReference>
<keyword evidence="9" id="KW-1185">Reference proteome</keyword>
<dbReference type="InterPro" id="IPR014303">
    <property type="entry name" value="RNA_pol_sigma-70_ECF"/>
</dbReference>
<sequence length="324" mass="34862">MGLPMGCGTPASQGAMVVADAESGDPEDLEEAVAVFADVRPRLFGIAYRMLGSAAEAEDLVQDVWLRWQGYDRATVDSPAGFLATTTTRLAINAAQSARVRRETYIGPWLPEPVDTGADPYLGAERGEALEFAVLLLLERLSPTERAAYVLREAFDYPYRQIADIVRLNEAAVRQLVSRARKRVLVERRTPVTAAEQRRLLTAFVAAARSGDLTALEELFAADVTSYSDGGGAVRASRFPVVGASRVAKYVKAFADHFWAGVDVAWASTNGQTSALLSRDGQVFAVLAVNASEQGIDQVLWMMNPAKLTAVSTGRDPPQAAQGA</sequence>
<evidence type="ECO:0000256" key="2">
    <source>
        <dbReference type="ARBA" id="ARBA00011344"/>
    </source>
</evidence>
<evidence type="ECO:0000256" key="5">
    <source>
        <dbReference type="ARBA" id="ARBA00023163"/>
    </source>
</evidence>
<dbReference type="NCBIfam" id="TIGR02957">
    <property type="entry name" value="SigX4"/>
    <property type="match status" value="1"/>
</dbReference>
<dbReference type="Gene3D" id="3.10.450.50">
    <property type="match status" value="1"/>
</dbReference>
<comment type="subunit">
    <text evidence="2">Interacts transiently with the RNA polymerase catalytic core formed by RpoA, RpoB, RpoC and RpoZ (2 alpha, 1 beta, 1 beta' and 1 omega subunit) to form the RNA polymerase holoenzyme that can initiate transcription.</text>
</comment>
<keyword evidence="3" id="KW-0805">Transcription regulation</keyword>
<dbReference type="InterPro" id="IPR014284">
    <property type="entry name" value="RNA_pol_sigma-70_dom"/>
</dbReference>
<dbReference type="Gene3D" id="1.10.10.10">
    <property type="entry name" value="Winged helix-like DNA-binding domain superfamily/Winged helix DNA-binding domain"/>
    <property type="match status" value="1"/>
</dbReference>
<evidence type="ECO:0000256" key="4">
    <source>
        <dbReference type="ARBA" id="ARBA00023082"/>
    </source>
</evidence>
<evidence type="ECO:0000256" key="1">
    <source>
        <dbReference type="ARBA" id="ARBA00010641"/>
    </source>
</evidence>
<organism evidence="8 9">
    <name type="scientific">Nonomuraea africana</name>
    <dbReference type="NCBI Taxonomy" id="46171"/>
    <lineage>
        <taxon>Bacteria</taxon>
        <taxon>Bacillati</taxon>
        <taxon>Actinomycetota</taxon>
        <taxon>Actinomycetes</taxon>
        <taxon>Streptosporangiales</taxon>
        <taxon>Streptosporangiaceae</taxon>
        <taxon>Nonomuraea</taxon>
    </lineage>
</organism>
<name>A0ABR9K909_9ACTN</name>
<evidence type="ECO:0000313" key="8">
    <source>
        <dbReference type="EMBL" id="MBE1558315.1"/>
    </source>
</evidence>
<keyword evidence="4" id="KW-0731">Sigma factor</keyword>
<dbReference type="InterPro" id="IPR052704">
    <property type="entry name" value="ECF_Sigma-70_Domain"/>
</dbReference>
<dbReference type="InterPro" id="IPR013249">
    <property type="entry name" value="RNA_pol_sigma70_r4_t2"/>
</dbReference>
<dbReference type="NCBIfam" id="NF007214">
    <property type="entry name" value="PRK09636.1"/>
    <property type="match status" value="1"/>
</dbReference>
<comment type="caution">
    <text evidence="8">The sequence shown here is derived from an EMBL/GenBank/DDBJ whole genome shotgun (WGS) entry which is preliminary data.</text>
</comment>
<keyword evidence="5" id="KW-0804">Transcription</keyword>
<gene>
    <name evidence="8" type="ORF">H4W81_001094</name>
</gene>
<evidence type="ECO:0000259" key="7">
    <source>
        <dbReference type="Pfam" id="PF08281"/>
    </source>
</evidence>
<dbReference type="InterPro" id="IPR013325">
    <property type="entry name" value="RNA_pol_sigma_r2"/>
</dbReference>
<dbReference type="SUPFAM" id="SSF88659">
    <property type="entry name" value="Sigma3 and sigma4 domains of RNA polymerase sigma factors"/>
    <property type="match status" value="1"/>
</dbReference>
<evidence type="ECO:0000313" key="9">
    <source>
        <dbReference type="Proteomes" id="UP000661607"/>
    </source>
</evidence>
<dbReference type="Proteomes" id="UP000661607">
    <property type="component" value="Unassembled WGS sequence"/>
</dbReference>
<dbReference type="SUPFAM" id="SSF88946">
    <property type="entry name" value="Sigma2 domain of RNA polymerase sigma factors"/>
    <property type="match status" value="1"/>
</dbReference>
<dbReference type="RefSeq" id="WP_225958474.1">
    <property type="nucleotide sequence ID" value="NZ_BAAASY010000003.1"/>
</dbReference>
<dbReference type="PANTHER" id="PTHR30173">
    <property type="entry name" value="SIGMA 19 FACTOR"/>
    <property type="match status" value="1"/>
</dbReference>
<dbReference type="NCBIfam" id="TIGR02937">
    <property type="entry name" value="sigma70-ECF"/>
    <property type="match status" value="1"/>
</dbReference>
<dbReference type="Pfam" id="PF08281">
    <property type="entry name" value="Sigma70_r4_2"/>
    <property type="match status" value="1"/>
</dbReference>
<feature type="domain" description="RNA polymerase sigma factor 70 region 4 type 2" evidence="7">
    <location>
        <begin position="133"/>
        <end position="183"/>
    </location>
</feature>
<protein>
    <submittedName>
        <fullName evidence="8">RNA polymerase sigma-70 factor (ECF subfamily)</fullName>
    </submittedName>
</protein>
<dbReference type="InterPro" id="IPR013324">
    <property type="entry name" value="RNA_pol_sigma_r3/r4-like"/>
</dbReference>
<dbReference type="InterPro" id="IPR007627">
    <property type="entry name" value="RNA_pol_sigma70_r2"/>
</dbReference>
<dbReference type="Gene3D" id="1.10.1740.10">
    <property type="match status" value="1"/>
</dbReference>
<reference evidence="8 9" key="1">
    <citation type="submission" date="2020-10" db="EMBL/GenBank/DDBJ databases">
        <title>Sequencing the genomes of 1000 actinobacteria strains.</title>
        <authorList>
            <person name="Klenk H.-P."/>
        </authorList>
    </citation>
    <scope>NUCLEOTIDE SEQUENCE [LARGE SCALE GENOMIC DNA]</scope>
    <source>
        <strain evidence="8 9">DSM 43748</strain>
    </source>
</reference>
<dbReference type="SUPFAM" id="SSF54427">
    <property type="entry name" value="NTF2-like"/>
    <property type="match status" value="1"/>
</dbReference>
<feature type="domain" description="RNA polymerase sigma-70 region 2" evidence="6">
    <location>
        <begin position="36"/>
        <end position="98"/>
    </location>
</feature>
<dbReference type="InterPro" id="IPR036388">
    <property type="entry name" value="WH-like_DNA-bd_sf"/>
</dbReference>
<dbReference type="CDD" id="cd06171">
    <property type="entry name" value="Sigma70_r4"/>
    <property type="match status" value="1"/>
</dbReference>
<accession>A0ABR9K909</accession>
<proteinExistence type="inferred from homology"/>